<name>A0A1H9NK34_9PSEU</name>
<organism evidence="1 2">
    <name type="scientific">Lentzea albida</name>
    <dbReference type="NCBI Taxonomy" id="65499"/>
    <lineage>
        <taxon>Bacteria</taxon>
        <taxon>Bacillati</taxon>
        <taxon>Actinomycetota</taxon>
        <taxon>Actinomycetes</taxon>
        <taxon>Pseudonocardiales</taxon>
        <taxon>Pseudonocardiaceae</taxon>
        <taxon>Lentzea</taxon>
    </lineage>
</organism>
<evidence type="ECO:0008006" key="3">
    <source>
        <dbReference type="Google" id="ProtNLM"/>
    </source>
</evidence>
<reference evidence="2" key="1">
    <citation type="submission" date="2016-10" db="EMBL/GenBank/DDBJ databases">
        <authorList>
            <person name="Varghese N."/>
            <person name="Submissions S."/>
        </authorList>
    </citation>
    <scope>NUCLEOTIDE SEQUENCE [LARGE SCALE GENOMIC DNA]</scope>
    <source>
        <strain evidence="2">DSM 44437</strain>
    </source>
</reference>
<proteinExistence type="predicted"/>
<dbReference type="EMBL" id="FOFV01000008">
    <property type="protein sequence ID" value="SER36298.1"/>
    <property type="molecule type" value="Genomic_DNA"/>
</dbReference>
<dbReference type="Proteomes" id="UP000199503">
    <property type="component" value="Unassembled WGS sequence"/>
</dbReference>
<dbReference type="STRING" id="65499.SAMN04488000_108193"/>
<evidence type="ECO:0000313" key="2">
    <source>
        <dbReference type="Proteomes" id="UP000199503"/>
    </source>
</evidence>
<accession>A0A1H9NK34</accession>
<gene>
    <name evidence="1" type="ORF">SAMN04488000_108193</name>
</gene>
<protein>
    <recommendedName>
        <fullName evidence="3">Excreted virulence factor EspC, type VII ESX diderm</fullName>
    </recommendedName>
</protein>
<evidence type="ECO:0000313" key="1">
    <source>
        <dbReference type="EMBL" id="SER36298.1"/>
    </source>
</evidence>
<dbReference type="AlphaFoldDB" id="A0A1H9NK34"/>
<keyword evidence="2" id="KW-1185">Reference proteome</keyword>
<sequence>MAPTRFNAEAIEQCRTTVSSQAGQFGAVGDGFSGQYGNSDIFGKLGSSGAISGAVSGMDEAGAREFDAAEKVLRKVEGALDAIQTNVVDVEEVNKNSMRAV</sequence>